<dbReference type="Proteomes" id="UP000017836">
    <property type="component" value="Unassembled WGS sequence"/>
</dbReference>
<accession>W1PAJ5</accession>
<dbReference type="Gramene" id="ERN04621">
    <property type="protein sequence ID" value="ERN04621"/>
    <property type="gene ID" value="AMTR_s00075p00191460"/>
</dbReference>
<name>W1PAJ5_AMBTC</name>
<organism evidence="1 2">
    <name type="scientific">Amborella trichopoda</name>
    <dbReference type="NCBI Taxonomy" id="13333"/>
    <lineage>
        <taxon>Eukaryota</taxon>
        <taxon>Viridiplantae</taxon>
        <taxon>Streptophyta</taxon>
        <taxon>Embryophyta</taxon>
        <taxon>Tracheophyta</taxon>
        <taxon>Spermatophyta</taxon>
        <taxon>Magnoliopsida</taxon>
        <taxon>Amborellales</taxon>
        <taxon>Amborellaceae</taxon>
        <taxon>Amborella</taxon>
    </lineage>
</organism>
<reference evidence="2" key="1">
    <citation type="journal article" date="2013" name="Science">
        <title>The Amborella genome and the evolution of flowering plants.</title>
        <authorList>
            <consortium name="Amborella Genome Project"/>
        </authorList>
    </citation>
    <scope>NUCLEOTIDE SEQUENCE [LARGE SCALE GENOMIC DNA]</scope>
</reference>
<dbReference type="HOGENOM" id="CLU_1940971_0_0_1"/>
<protein>
    <submittedName>
        <fullName evidence="1">Uncharacterized protein</fullName>
    </submittedName>
</protein>
<evidence type="ECO:0000313" key="1">
    <source>
        <dbReference type="EMBL" id="ERN04621.1"/>
    </source>
</evidence>
<keyword evidence="2" id="KW-1185">Reference proteome</keyword>
<dbReference type="AlphaFoldDB" id="W1PAJ5"/>
<sequence>MCCQQLQPWWASLDGVRDVQEQRWILPIARQVIVVFPRQASGGERTRRVGGDETRPSIGKEHLIIAKLGLFSLLKETFTANVLDEFFDNPFDDDAHFKVPLILRPLLSPKTHSVMDKKTTKPFHPKKLKQ</sequence>
<gene>
    <name evidence="1" type="ORF">AMTR_s00075p00191460</name>
</gene>
<dbReference type="EMBL" id="KI394195">
    <property type="protein sequence ID" value="ERN04621.1"/>
    <property type="molecule type" value="Genomic_DNA"/>
</dbReference>
<proteinExistence type="predicted"/>
<evidence type="ECO:0000313" key="2">
    <source>
        <dbReference type="Proteomes" id="UP000017836"/>
    </source>
</evidence>